<dbReference type="AlphaFoldDB" id="A0AAW2R182"/>
<evidence type="ECO:0000313" key="1">
    <source>
        <dbReference type="EMBL" id="KAL0373806.1"/>
    </source>
</evidence>
<name>A0AAW2R182_SESRA</name>
<dbReference type="PANTHER" id="PTHR48475">
    <property type="entry name" value="RIBONUCLEASE H"/>
    <property type="match status" value="1"/>
</dbReference>
<reference evidence="1" key="1">
    <citation type="submission" date="2020-06" db="EMBL/GenBank/DDBJ databases">
        <authorList>
            <person name="Li T."/>
            <person name="Hu X."/>
            <person name="Zhang T."/>
            <person name="Song X."/>
            <person name="Zhang H."/>
            <person name="Dai N."/>
            <person name="Sheng W."/>
            <person name="Hou X."/>
            <person name="Wei L."/>
        </authorList>
    </citation>
    <scope>NUCLEOTIDE SEQUENCE</scope>
    <source>
        <strain evidence="1">G02</strain>
        <tissue evidence="1">Leaf</tissue>
    </source>
</reference>
<accession>A0AAW2R182</accession>
<dbReference type="InterPro" id="IPR012337">
    <property type="entry name" value="RNaseH-like_sf"/>
</dbReference>
<dbReference type="SUPFAM" id="SSF53098">
    <property type="entry name" value="Ribonuclease H-like"/>
    <property type="match status" value="1"/>
</dbReference>
<dbReference type="InterPro" id="IPR036397">
    <property type="entry name" value="RNaseH_sf"/>
</dbReference>
<gene>
    <name evidence="1" type="ORF">Sradi_3296300</name>
</gene>
<reference evidence="1" key="2">
    <citation type="journal article" date="2024" name="Plant">
        <title>Genomic evolution and insights into agronomic trait innovations of Sesamum species.</title>
        <authorList>
            <person name="Miao H."/>
            <person name="Wang L."/>
            <person name="Qu L."/>
            <person name="Liu H."/>
            <person name="Sun Y."/>
            <person name="Le M."/>
            <person name="Wang Q."/>
            <person name="Wei S."/>
            <person name="Zheng Y."/>
            <person name="Lin W."/>
            <person name="Duan Y."/>
            <person name="Cao H."/>
            <person name="Xiong S."/>
            <person name="Wang X."/>
            <person name="Wei L."/>
            <person name="Li C."/>
            <person name="Ma Q."/>
            <person name="Ju M."/>
            <person name="Zhao R."/>
            <person name="Li G."/>
            <person name="Mu C."/>
            <person name="Tian Q."/>
            <person name="Mei H."/>
            <person name="Zhang T."/>
            <person name="Gao T."/>
            <person name="Zhang H."/>
        </authorList>
    </citation>
    <scope>NUCLEOTIDE SEQUENCE</scope>
    <source>
        <strain evidence="1">G02</strain>
    </source>
</reference>
<evidence type="ECO:0008006" key="2">
    <source>
        <dbReference type="Google" id="ProtNLM"/>
    </source>
</evidence>
<organism evidence="1">
    <name type="scientific">Sesamum radiatum</name>
    <name type="common">Black benniseed</name>
    <dbReference type="NCBI Taxonomy" id="300843"/>
    <lineage>
        <taxon>Eukaryota</taxon>
        <taxon>Viridiplantae</taxon>
        <taxon>Streptophyta</taxon>
        <taxon>Embryophyta</taxon>
        <taxon>Tracheophyta</taxon>
        <taxon>Spermatophyta</taxon>
        <taxon>Magnoliopsida</taxon>
        <taxon>eudicotyledons</taxon>
        <taxon>Gunneridae</taxon>
        <taxon>Pentapetalae</taxon>
        <taxon>asterids</taxon>
        <taxon>lamiids</taxon>
        <taxon>Lamiales</taxon>
        <taxon>Pedaliaceae</taxon>
        <taxon>Sesamum</taxon>
    </lineage>
</organism>
<dbReference type="PANTHER" id="PTHR48475:SF2">
    <property type="entry name" value="RIBONUCLEASE H"/>
    <property type="match status" value="1"/>
</dbReference>
<comment type="caution">
    <text evidence="1">The sequence shown here is derived from an EMBL/GenBank/DDBJ whole genome shotgun (WGS) entry which is preliminary data.</text>
</comment>
<proteinExistence type="predicted"/>
<dbReference type="Gene3D" id="3.30.420.10">
    <property type="entry name" value="Ribonuclease H-like superfamily/Ribonuclease H"/>
    <property type="match status" value="1"/>
</dbReference>
<sequence>MMGTPPVEVPEEGVWLLHVDGLATTHGSGDDIFITSPQGEDMKFAIRFRFKAYNNETEYEIPVVGMRMTHEVGARRLMVYSNSQLIVKQAERTYEAK</sequence>
<dbReference type="EMBL" id="JACGWJ010000014">
    <property type="protein sequence ID" value="KAL0373806.1"/>
    <property type="molecule type" value="Genomic_DNA"/>
</dbReference>
<dbReference type="GO" id="GO:0003676">
    <property type="term" value="F:nucleic acid binding"/>
    <property type="evidence" value="ECO:0007669"/>
    <property type="project" value="InterPro"/>
</dbReference>
<protein>
    <recommendedName>
        <fullName evidence="2">RNase H type-1 domain-containing protein</fullName>
    </recommendedName>
</protein>